<evidence type="ECO:0000259" key="18">
    <source>
        <dbReference type="PROSITE" id="PS50011"/>
    </source>
</evidence>
<feature type="binding site" evidence="17">
    <location>
        <position position="606"/>
    </location>
    <ligand>
        <name>ATP</name>
        <dbReference type="ChEBI" id="CHEBI:30616"/>
    </ligand>
</feature>
<keyword evidence="10 17" id="KW-0067">ATP-binding</keyword>
<keyword evidence="13 19" id="KW-0675">Receptor</keyword>
<evidence type="ECO:0000256" key="3">
    <source>
        <dbReference type="ARBA" id="ARBA00022527"/>
    </source>
</evidence>
<evidence type="ECO:0000256" key="12">
    <source>
        <dbReference type="ARBA" id="ARBA00023136"/>
    </source>
</evidence>
<accession>A0A834T3H4</accession>
<dbReference type="PANTHER" id="PTHR47973">
    <property type="entry name" value="CYSTEINE-RICH RECEPTOR-LIKE PROTEIN KINASE 3"/>
    <property type="match status" value="1"/>
</dbReference>
<keyword evidence="5" id="KW-0812">Transmembrane</keyword>
<dbReference type="PROSITE" id="PS50011">
    <property type="entry name" value="PROTEIN_KINASE_DOM"/>
    <property type="match status" value="2"/>
</dbReference>
<dbReference type="InterPro" id="IPR000719">
    <property type="entry name" value="Prot_kinase_dom"/>
</dbReference>
<dbReference type="Proteomes" id="UP000634136">
    <property type="component" value="Unassembled WGS sequence"/>
</dbReference>
<dbReference type="OrthoDB" id="4062651at2759"/>
<dbReference type="Pfam" id="PF07714">
    <property type="entry name" value="PK_Tyr_Ser-Thr"/>
    <property type="match status" value="2"/>
</dbReference>
<evidence type="ECO:0000256" key="16">
    <source>
        <dbReference type="ARBA" id="ARBA00048679"/>
    </source>
</evidence>
<dbReference type="EMBL" id="JAAIUW010000011">
    <property type="protein sequence ID" value="KAF7808664.1"/>
    <property type="molecule type" value="Genomic_DNA"/>
</dbReference>
<dbReference type="InterPro" id="IPR008271">
    <property type="entry name" value="Ser/Thr_kinase_AS"/>
</dbReference>
<dbReference type="InterPro" id="IPR001245">
    <property type="entry name" value="Ser-Thr/Tyr_kinase_cat_dom"/>
</dbReference>
<evidence type="ECO:0000256" key="4">
    <source>
        <dbReference type="ARBA" id="ARBA00022679"/>
    </source>
</evidence>
<comment type="caution">
    <text evidence="19">The sequence shown here is derived from an EMBL/GenBank/DDBJ whole genome shotgun (WGS) entry which is preliminary data.</text>
</comment>
<keyword evidence="7" id="KW-0677">Repeat</keyword>
<dbReference type="PROSITE" id="PS00107">
    <property type="entry name" value="PROTEIN_KINASE_ATP"/>
    <property type="match status" value="2"/>
</dbReference>
<comment type="subcellular location">
    <subcellularLocation>
        <location evidence="1">Membrane</location>
        <topology evidence="1">Single-pass membrane protein</topology>
    </subcellularLocation>
</comment>
<feature type="binding site" evidence="17">
    <location>
        <position position="229"/>
    </location>
    <ligand>
        <name>ATP</name>
        <dbReference type="ChEBI" id="CHEBI:30616"/>
    </ligand>
</feature>
<dbReference type="GO" id="GO:0005524">
    <property type="term" value="F:ATP binding"/>
    <property type="evidence" value="ECO:0007669"/>
    <property type="project" value="UniProtKB-UniRule"/>
</dbReference>
<reference evidence="19" key="1">
    <citation type="submission" date="2020-09" db="EMBL/GenBank/DDBJ databases">
        <title>Genome-Enabled Discovery of Anthraquinone Biosynthesis in Senna tora.</title>
        <authorList>
            <person name="Kang S.-H."/>
            <person name="Pandey R.P."/>
            <person name="Lee C.-M."/>
            <person name="Sim J.-S."/>
            <person name="Jeong J.-T."/>
            <person name="Choi B.-S."/>
            <person name="Jung M."/>
            <person name="Ginzburg D."/>
            <person name="Zhao K."/>
            <person name="Won S.Y."/>
            <person name="Oh T.-J."/>
            <person name="Yu Y."/>
            <person name="Kim N.-H."/>
            <person name="Lee O.R."/>
            <person name="Lee T.-H."/>
            <person name="Bashyal P."/>
            <person name="Kim T.-S."/>
            <person name="Lee W.-H."/>
            <person name="Kawkins C."/>
            <person name="Kim C.-K."/>
            <person name="Kim J.S."/>
            <person name="Ahn B.O."/>
            <person name="Rhee S.Y."/>
            <person name="Sohng J.K."/>
        </authorList>
    </citation>
    <scope>NUCLEOTIDE SEQUENCE</scope>
    <source>
        <tissue evidence="19">Leaf</tissue>
    </source>
</reference>
<comment type="catalytic activity">
    <reaction evidence="16">
        <text>L-seryl-[protein] + ATP = O-phospho-L-seryl-[protein] + ADP + H(+)</text>
        <dbReference type="Rhea" id="RHEA:17989"/>
        <dbReference type="Rhea" id="RHEA-COMP:9863"/>
        <dbReference type="Rhea" id="RHEA-COMP:11604"/>
        <dbReference type="ChEBI" id="CHEBI:15378"/>
        <dbReference type="ChEBI" id="CHEBI:29999"/>
        <dbReference type="ChEBI" id="CHEBI:30616"/>
        <dbReference type="ChEBI" id="CHEBI:83421"/>
        <dbReference type="ChEBI" id="CHEBI:456216"/>
        <dbReference type="EC" id="2.7.11.1"/>
    </reaction>
</comment>
<feature type="domain" description="Protein kinase" evidence="18">
    <location>
        <begin position="200"/>
        <end position="453"/>
    </location>
</feature>
<protein>
    <recommendedName>
        <fullName evidence="2">non-specific serine/threonine protein kinase</fullName>
        <ecNumber evidence="2">2.7.11.1</ecNumber>
    </recommendedName>
</protein>
<dbReference type="EC" id="2.7.11.1" evidence="2"/>
<evidence type="ECO:0000256" key="5">
    <source>
        <dbReference type="ARBA" id="ARBA00022692"/>
    </source>
</evidence>
<dbReference type="InterPro" id="IPR017441">
    <property type="entry name" value="Protein_kinase_ATP_BS"/>
</dbReference>
<evidence type="ECO:0000256" key="2">
    <source>
        <dbReference type="ARBA" id="ARBA00012513"/>
    </source>
</evidence>
<dbReference type="FunFam" id="3.30.200.20:FF:000178">
    <property type="entry name" value="serine/threonine-protein kinase PBS1-like"/>
    <property type="match status" value="1"/>
</dbReference>
<comment type="catalytic activity">
    <reaction evidence="15">
        <text>L-threonyl-[protein] + ATP = O-phospho-L-threonyl-[protein] + ADP + H(+)</text>
        <dbReference type="Rhea" id="RHEA:46608"/>
        <dbReference type="Rhea" id="RHEA-COMP:11060"/>
        <dbReference type="Rhea" id="RHEA-COMP:11605"/>
        <dbReference type="ChEBI" id="CHEBI:15378"/>
        <dbReference type="ChEBI" id="CHEBI:30013"/>
        <dbReference type="ChEBI" id="CHEBI:30616"/>
        <dbReference type="ChEBI" id="CHEBI:61977"/>
        <dbReference type="ChEBI" id="CHEBI:456216"/>
        <dbReference type="EC" id="2.7.11.1"/>
    </reaction>
</comment>
<evidence type="ECO:0000256" key="11">
    <source>
        <dbReference type="ARBA" id="ARBA00022989"/>
    </source>
</evidence>
<dbReference type="FunFam" id="1.10.510.10:FF:001023">
    <property type="entry name" value="Os07g0541700 protein"/>
    <property type="match status" value="1"/>
</dbReference>
<dbReference type="SUPFAM" id="SSF56112">
    <property type="entry name" value="Protein kinase-like (PK-like)"/>
    <property type="match status" value="2"/>
</dbReference>
<gene>
    <name evidence="19" type="ORF">G2W53_035407</name>
</gene>
<feature type="domain" description="Protein kinase" evidence="18">
    <location>
        <begin position="577"/>
        <end position="869"/>
    </location>
</feature>
<organism evidence="19 20">
    <name type="scientific">Senna tora</name>
    <dbReference type="NCBI Taxonomy" id="362788"/>
    <lineage>
        <taxon>Eukaryota</taxon>
        <taxon>Viridiplantae</taxon>
        <taxon>Streptophyta</taxon>
        <taxon>Embryophyta</taxon>
        <taxon>Tracheophyta</taxon>
        <taxon>Spermatophyta</taxon>
        <taxon>Magnoliopsida</taxon>
        <taxon>eudicotyledons</taxon>
        <taxon>Gunneridae</taxon>
        <taxon>Pentapetalae</taxon>
        <taxon>rosids</taxon>
        <taxon>fabids</taxon>
        <taxon>Fabales</taxon>
        <taxon>Fabaceae</taxon>
        <taxon>Caesalpinioideae</taxon>
        <taxon>Cassia clade</taxon>
        <taxon>Senna</taxon>
    </lineage>
</organism>
<dbReference type="Gene3D" id="1.10.510.10">
    <property type="entry name" value="Transferase(Phosphotransferase) domain 1"/>
    <property type="match status" value="3"/>
</dbReference>
<dbReference type="AlphaFoldDB" id="A0A834T3H4"/>
<evidence type="ECO:0000256" key="1">
    <source>
        <dbReference type="ARBA" id="ARBA00004167"/>
    </source>
</evidence>
<evidence type="ECO:0000256" key="13">
    <source>
        <dbReference type="ARBA" id="ARBA00023170"/>
    </source>
</evidence>
<evidence type="ECO:0000256" key="15">
    <source>
        <dbReference type="ARBA" id="ARBA00047899"/>
    </source>
</evidence>
<dbReference type="Gene3D" id="3.30.200.20">
    <property type="entry name" value="Phosphorylase Kinase, domain 1"/>
    <property type="match status" value="2"/>
</dbReference>
<dbReference type="InterPro" id="IPR011009">
    <property type="entry name" value="Kinase-like_dom_sf"/>
</dbReference>
<dbReference type="PROSITE" id="PS00108">
    <property type="entry name" value="PROTEIN_KINASE_ST"/>
    <property type="match status" value="2"/>
</dbReference>
<keyword evidence="8 17" id="KW-0547">Nucleotide-binding</keyword>
<keyword evidence="4" id="KW-0808">Transferase</keyword>
<keyword evidence="11" id="KW-1133">Transmembrane helix</keyword>
<keyword evidence="20" id="KW-1185">Reference proteome</keyword>
<keyword evidence="3" id="KW-0723">Serine/threonine-protein kinase</keyword>
<dbReference type="InterPro" id="IPR052059">
    <property type="entry name" value="CR_Ser/Thr_kinase"/>
</dbReference>
<dbReference type="GO" id="GO:0004674">
    <property type="term" value="F:protein serine/threonine kinase activity"/>
    <property type="evidence" value="ECO:0007669"/>
    <property type="project" value="UniProtKB-KW"/>
</dbReference>
<keyword evidence="9 19" id="KW-0418">Kinase</keyword>
<proteinExistence type="predicted"/>
<dbReference type="GO" id="GO:0016020">
    <property type="term" value="C:membrane"/>
    <property type="evidence" value="ECO:0007669"/>
    <property type="project" value="UniProtKB-SubCell"/>
</dbReference>
<sequence>MLKKISDNISKRIKGLWGREERKDKDLKGLDGKELEIFSYETLLDATSSMLQRGGFGSIFKAHQLYEENKSLEMMDSTLTDSAITEQLANCLKIGLLCTQHDPLQRPNMDNVVSMLIGNQVPMEIQIVRPRFLNGDESKGEVYNIEVETPDHMPMDEHQIQDHAQGTYEGHKNENLKEKIAAHSCQHFSYETLYGATNKFASQNVLGQGGFGLVYKGKLDDGREIAVKKSSKVSEERMKTLVREVELLSRLKHPNVVKLLGYCTEDNNFLLVYEYVPNRSLDKFLFDPQNCIIHRDIKAENILLHHKWVPKIGDFGISRLFPVDQTHVYTSAVGTWGHIAPEYLDHGHVSTKTDVYSLGVLVLQLVSGKRYSFMPPQEDNAIGLLDWVYKLFKVGRISDIMDPVLANSVVIEELENCIEIGLRCTQGDPKSRPDMEAVMFMLNGNNNHGHRELSICRPGIYGYRGHFTISFSDVTQNQGNESTEVQIDSSCDALFTRLYCSKPMAISSFVSLDGRKRRNFNVSVSSNFNILNTIKSSSSFMDRNKDSKDLQRYDTLEKIAGKDLKIFSLETLDAATNNFNECIGKGGFGAVYKGKLKNGKEIAVKKLSNATPQGIKKFHVEANVLTGLQHRNVVKLLGYCAHNNDYLLVYEFLPYSLDQFFSSSNETKQLDWTKRFGIINDIAEGLRYLHYDNRDPIVHRDIKPSNILLDQELKAKIADFGISRFFPEDRTHDTATDKIGTPGYMPLEYLHNIAYELYTNGRSLNFLDPAIADLTVTDTEQVIRCIEIALLCVQGVPTVRPDMEGVISMLTVNHGPREAPSILAPGISGYNEDRYGILMMDPMVKKVTEDLMVKKLVETRRRIRLYDLY</sequence>
<dbReference type="GO" id="GO:0006950">
    <property type="term" value="P:response to stress"/>
    <property type="evidence" value="ECO:0007669"/>
    <property type="project" value="UniProtKB-ARBA"/>
</dbReference>
<evidence type="ECO:0000313" key="20">
    <source>
        <dbReference type="Proteomes" id="UP000634136"/>
    </source>
</evidence>
<evidence type="ECO:0000256" key="10">
    <source>
        <dbReference type="ARBA" id="ARBA00022840"/>
    </source>
</evidence>
<keyword evidence="6" id="KW-0732">Signal</keyword>
<name>A0A834T3H4_9FABA</name>
<evidence type="ECO:0000256" key="8">
    <source>
        <dbReference type="ARBA" id="ARBA00022741"/>
    </source>
</evidence>
<dbReference type="FunFam" id="3.30.200.20:FF:000268">
    <property type="entry name" value="probable receptor-like serine/threonine-protein kinase At5g57670"/>
    <property type="match status" value="1"/>
</dbReference>
<evidence type="ECO:0000256" key="14">
    <source>
        <dbReference type="ARBA" id="ARBA00023180"/>
    </source>
</evidence>
<evidence type="ECO:0000256" key="6">
    <source>
        <dbReference type="ARBA" id="ARBA00022729"/>
    </source>
</evidence>
<evidence type="ECO:0000313" key="19">
    <source>
        <dbReference type="EMBL" id="KAF7808664.1"/>
    </source>
</evidence>
<dbReference type="SMART" id="SM00220">
    <property type="entry name" value="S_TKc"/>
    <property type="match status" value="2"/>
</dbReference>
<evidence type="ECO:0000256" key="9">
    <source>
        <dbReference type="ARBA" id="ARBA00022777"/>
    </source>
</evidence>
<dbReference type="Pfam" id="PF00069">
    <property type="entry name" value="Pkinase"/>
    <property type="match status" value="1"/>
</dbReference>
<dbReference type="FunFam" id="1.10.510.10:FF:000129">
    <property type="entry name" value="cysteine-rich receptor-like protein kinase 10"/>
    <property type="match status" value="1"/>
</dbReference>
<keyword evidence="12" id="KW-0472">Membrane</keyword>
<keyword evidence="14" id="KW-0325">Glycoprotein</keyword>
<evidence type="ECO:0000256" key="17">
    <source>
        <dbReference type="PROSITE-ProRule" id="PRU10141"/>
    </source>
</evidence>
<evidence type="ECO:0000256" key="7">
    <source>
        <dbReference type="ARBA" id="ARBA00022737"/>
    </source>
</evidence>